<keyword evidence="6" id="KW-1185">Reference proteome</keyword>
<accession>A0A7L0KI94</accession>
<gene>
    <name evidence="5" type="primary">Malrd1_3</name>
    <name evidence="5" type="ORF">CHATOR_R08272</name>
</gene>
<evidence type="ECO:0000313" key="5">
    <source>
        <dbReference type="EMBL" id="NXK56744.1"/>
    </source>
</evidence>
<feature type="domain" description="MAM" evidence="4">
    <location>
        <begin position="207"/>
        <end position="380"/>
    </location>
</feature>
<dbReference type="PANTHER" id="PTHR23282:SF140">
    <property type="entry name" value="MAM AND LDL-RECEPTOR CLASS A DOMAIN-CONTAINING PROTEIN 1"/>
    <property type="match status" value="1"/>
</dbReference>
<evidence type="ECO:0000259" key="4">
    <source>
        <dbReference type="PROSITE" id="PS50060"/>
    </source>
</evidence>
<dbReference type="SUPFAM" id="SSF49899">
    <property type="entry name" value="Concanavalin A-like lectins/glucanases"/>
    <property type="match status" value="2"/>
</dbReference>
<evidence type="ECO:0000313" key="6">
    <source>
        <dbReference type="Proteomes" id="UP000537522"/>
    </source>
</evidence>
<protein>
    <submittedName>
        <fullName evidence="5">MALR1 protein</fullName>
    </submittedName>
</protein>
<dbReference type="InterPro" id="IPR002172">
    <property type="entry name" value="LDrepeatLR_classA_rpt"/>
</dbReference>
<feature type="non-terminal residue" evidence="5">
    <location>
        <position position="423"/>
    </location>
</feature>
<evidence type="ECO:0000256" key="2">
    <source>
        <dbReference type="ARBA" id="ARBA00023157"/>
    </source>
</evidence>
<dbReference type="Gene3D" id="4.10.400.10">
    <property type="entry name" value="Low-density Lipoprotein Receptor"/>
    <property type="match status" value="1"/>
</dbReference>
<feature type="disulfide bond" evidence="3">
    <location>
        <begin position="395"/>
        <end position="413"/>
    </location>
</feature>
<dbReference type="SMART" id="SM00192">
    <property type="entry name" value="LDLa"/>
    <property type="match status" value="2"/>
</dbReference>
<sequence>DPDLQCNFENGLCNWEQDTEDDFDWIRIKGPTPTVNTGPLKDHTTGTGSGHYLYMESSGPQEFEDKAALLSPLFNPSGNRTCIFRFHYYMFGKQVYLLSVFQRTVSNAKGWLLWYKFGDQGNRWMRQTLYISSSKPFQILVKGTVGDGFTGDIGLDDMSFLDCTLYNGKNRVKVMCKSLICMLIMIQRCDFRPDCSDKSDESDCAMEVCNFEDNTQCGWYQPALEQMSGTDSVHTTNIFKWELGSGANLYPGEEEQCPSTDHTTYTVEGWYLFADSSNGEFGHTADITTPVISLTGPKCKIVFWNHMNGSTIGSLEVLCKTGNKSSKLWTQSGSQGPQWNRAEVFLGIRSDFQIVFRAKRGVSYMGDVAVDDITFEDCSPLLIPDRHCTLEEFTCANKYCIPKDNLCDFVNDCADNSDENPTI</sequence>
<feature type="non-terminal residue" evidence="5">
    <location>
        <position position="1"/>
    </location>
</feature>
<dbReference type="InterPro" id="IPR036055">
    <property type="entry name" value="LDL_receptor-like_sf"/>
</dbReference>
<dbReference type="PROSITE" id="PS50060">
    <property type="entry name" value="MAM_2"/>
    <property type="match status" value="2"/>
</dbReference>
<dbReference type="EMBL" id="VXAL01019902">
    <property type="protein sequence ID" value="NXK56744.1"/>
    <property type="molecule type" value="Genomic_DNA"/>
</dbReference>
<dbReference type="SMART" id="SM00137">
    <property type="entry name" value="MAM"/>
    <property type="match status" value="2"/>
</dbReference>
<dbReference type="SUPFAM" id="SSF57424">
    <property type="entry name" value="LDL receptor-like module"/>
    <property type="match status" value="1"/>
</dbReference>
<reference evidence="5 6" key="1">
    <citation type="submission" date="2019-09" db="EMBL/GenBank/DDBJ databases">
        <title>Bird 10,000 Genomes (B10K) Project - Family phase.</title>
        <authorList>
            <person name="Zhang G."/>
        </authorList>
    </citation>
    <scope>NUCLEOTIDE SEQUENCE [LARGE SCALE GENOMIC DNA]</scope>
    <source>
        <strain evidence="5">B10K-DU-011-36</strain>
        <tissue evidence="5">Muscle</tissue>
    </source>
</reference>
<comment type="caution">
    <text evidence="3">Lacks conserved residue(s) required for the propagation of feature annotation.</text>
</comment>
<evidence type="ECO:0000256" key="1">
    <source>
        <dbReference type="ARBA" id="ARBA00022737"/>
    </source>
</evidence>
<comment type="caution">
    <text evidence="5">The sequence shown here is derived from an EMBL/GenBank/DDBJ whole genome shotgun (WGS) entry which is preliminary data.</text>
</comment>
<dbReference type="CDD" id="cd06263">
    <property type="entry name" value="MAM"/>
    <property type="match status" value="2"/>
</dbReference>
<dbReference type="PRINTS" id="PR00261">
    <property type="entry name" value="LDLRECEPTOR"/>
</dbReference>
<dbReference type="Pfam" id="PF00057">
    <property type="entry name" value="Ldl_recept_a"/>
    <property type="match status" value="1"/>
</dbReference>
<dbReference type="PROSITE" id="PS50068">
    <property type="entry name" value="LDLRA_2"/>
    <property type="match status" value="2"/>
</dbReference>
<keyword evidence="1" id="KW-0677">Repeat</keyword>
<keyword evidence="2 3" id="KW-1015">Disulfide bond</keyword>
<feature type="disulfide bond" evidence="3">
    <location>
        <begin position="388"/>
        <end position="400"/>
    </location>
</feature>
<feature type="disulfide bond" evidence="3">
    <location>
        <begin position="189"/>
        <end position="204"/>
    </location>
</feature>
<dbReference type="InterPro" id="IPR051560">
    <property type="entry name" value="MAM_domain-containing"/>
</dbReference>
<dbReference type="Pfam" id="PF00629">
    <property type="entry name" value="MAM"/>
    <property type="match status" value="2"/>
</dbReference>
<dbReference type="GO" id="GO:0016020">
    <property type="term" value="C:membrane"/>
    <property type="evidence" value="ECO:0007669"/>
    <property type="project" value="InterPro"/>
</dbReference>
<evidence type="ECO:0000256" key="3">
    <source>
        <dbReference type="PROSITE-ProRule" id="PRU00124"/>
    </source>
</evidence>
<proteinExistence type="predicted"/>
<dbReference type="Proteomes" id="UP000537522">
    <property type="component" value="Unassembled WGS sequence"/>
</dbReference>
<feature type="domain" description="MAM" evidence="4">
    <location>
        <begin position="4"/>
        <end position="165"/>
    </location>
</feature>
<dbReference type="PANTHER" id="PTHR23282">
    <property type="entry name" value="APICAL ENDOSOMAL GLYCOPROTEIN PRECURSOR"/>
    <property type="match status" value="1"/>
</dbReference>
<dbReference type="InterPro" id="IPR013320">
    <property type="entry name" value="ConA-like_dom_sf"/>
</dbReference>
<dbReference type="CDD" id="cd00112">
    <property type="entry name" value="LDLa"/>
    <property type="match status" value="2"/>
</dbReference>
<dbReference type="FunFam" id="2.60.120.200:FF:000182">
    <property type="entry name" value="MAM and LDL-receptor class A domain-containing protein 1"/>
    <property type="match status" value="1"/>
</dbReference>
<dbReference type="AlphaFoldDB" id="A0A7L0KI94"/>
<dbReference type="Gene3D" id="2.60.120.200">
    <property type="match status" value="2"/>
</dbReference>
<name>A0A7L0KI94_CHATO</name>
<organism evidence="5 6">
    <name type="scientific">Chauna torquata</name>
    <name type="common">Southern screamer</name>
    <dbReference type="NCBI Taxonomy" id="30388"/>
    <lineage>
        <taxon>Eukaryota</taxon>
        <taxon>Metazoa</taxon>
        <taxon>Chordata</taxon>
        <taxon>Craniata</taxon>
        <taxon>Vertebrata</taxon>
        <taxon>Euteleostomi</taxon>
        <taxon>Archelosauria</taxon>
        <taxon>Archosauria</taxon>
        <taxon>Dinosauria</taxon>
        <taxon>Saurischia</taxon>
        <taxon>Theropoda</taxon>
        <taxon>Coelurosauria</taxon>
        <taxon>Aves</taxon>
        <taxon>Neognathae</taxon>
        <taxon>Galloanserae</taxon>
        <taxon>Anseriformes</taxon>
        <taxon>Anhimidae</taxon>
        <taxon>Chauna</taxon>
    </lineage>
</organism>
<dbReference type="InterPro" id="IPR000998">
    <property type="entry name" value="MAM_dom"/>
</dbReference>